<dbReference type="OrthoDB" id="5566082at2759"/>
<organism evidence="7 8">
    <name type="scientific">Dentiscutata erythropus</name>
    <dbReference type="NCBI Taxonomy" id="1348616"/>
    <lineage>
        <taxon>Eukaryota</taxon>
        <taxon>Fungi</taxon>
        <taxon>Fungi incertae sedis</taxon>
        <taxon>Mucoromycota</taxon>
        <taxon>Glomeromycotina</taxon>
        <taxon>Glomeromycetes</taxon>
        <taxon>Diversisporales</taxon>
        <taxon>Gigasporaceae</taxon>
        <taxon>Dentiscutata</taxon>
    </lineage>
</organism>
<evidence type="ECO:0000256" key="3">
    <source>
        <dbReference type="ARBA" id="ARBA00022741"/>
    </source>
</evidence>
<dbReference type="Proteomes" id="UP000789405">
    <property type="component" value="Unassembled WGS sequence"/>
</dbReference>
<gene>
    <name evidence="7" type="ORF">DERYTH_LOCUS2522</name>
</gene>
<dbReference type="GO" id="GO:0019829">
    <property type="term" value="F:ATPase-coupled monoatomic cation transmembrane transporter activity"/>
    <property type="evidence" value="ECO:0007669"/>
    <property type="project" value="TreeGrafter"/>
</dbReference>
<dbReference type="GO" id="GO:0046872">
    <property type="term" value="F:metal ion binding"/>
    <property type="evidence" value="ECO:0007669"/>
    <property type="project" value="UniProtKB-KW"/>
</dbReference>
<keyword evidence="2" id="KW-0479">Metal-binding</keyword>
<dbReference type="InterPro" id="IPR006544">
    <property type="entry name" value="P-type_TPase_V"/>
</dbReference>
<dbReference type="PANTHER" id="PTHR45630:SF7">
    <property type="entry name" value="ENDOPLASMIC RETICULUM TRANSMEMBRANE HELIX TRANSLOCASE"/>
    <property type="match status" value="1"/>
</dbReference>
<accession>A0A9N8ZGW8</accession>
<keyword evidence="4" id="KW-0067">ATP-binding</keyword>
<feature type="non-terminal residue" evidence="7">
    <location>
        <position position="160"/>
    </location>
</feature>
<keyword evidence="5" id="KW-0460">Magnesium</keyword>
<dbReference type="Gene3D" id="3.40.50.1000">
    <property type="entry name" value="HAD superfamily/HAD-like"/>
    <property type="match status" value="1"/>
</dbReference>
<dbReference type="AlphaFoldDB" id="A0A9N8ZGW8"/>
<dbReference type="GO" id="GO:0005524">
    <property type="term" value="F:ATP binding"/>
    <property type="evidence" value="ECO:0007669"/>
    <property type="project" value="UniProtKB-KW"/>
</dbReference>
<evidence type="ECO:0000313" key="8">
    <source>
        <dbReference type="Proteomes" id="UP000789405"/>
    </source>
</evidence>
<keyword evidence="8" id="KW-1185">Reference proteome</keyword>
<proteinExistence type="predicted"/>
<evidence type="ECO:0000256" key="5">
    <source>
        <dbReference type="ARBA" id="ARBA00022842"/>
    </source>
</evidence>
<evidence type="ECO:0000256" key="2">
    <source>
        <dbReference type="ARBA" id="ARBA00022723"/>
    </source>
</evidence>
<keyword evidence="6" id="KW-1278">Translocase</keyword>
<dbReference type="GO" id="GO:0015662">
    <property type="term" value="F:P-type ion transporter activity"/>
    <property type="evidence" value="ECO:0007669"/>
    <property type="project" value="TreeGrafter"/>
</dbReference>
<dbReference type="EMBL" id="CAJVPY010000812">
    <property type="protein sequence ID" value="CAG8493219.1"/>
    <property type="molecule type" value="Genomic_DNA"/>
</dbReference>
<dbReference type="PANTHER" id="PTHR45630">
    <property type="entry name" value="CATION-TRANSPORTING ATPASE-RELATED"/>
    <property type="match status" value="1"/>
</dbReference>
<evidence type="ECO:0000256" key="6">
    <source>
        <dbReference type="ARBA" id="ARBA00022967"/>
    </source>
</evidence>
<dbReference type="GO" id="GO:0005789">
    <property type="term" value="C:endoplasmic reticulum membrane"/>
    <property type="evidence" value="ECO:0007669"/>
    <property type="project" value="TreeGrafter"/>
</dbReference>
<reference evidence="7" key="1">
    <citation type="submission" date="2021-06" db="EMBL/GenBank/DDBJ databases">
        <authorList>
            <person name="Kallberg Y."/>
            <person name="Tangrot J."/>
            <person name="Rosling A."/>
        </authorList>
    </citation>
    <scope>NUCLEOTIDE SEQUENCE</scope>
    <source>
        <strain evidence="7">MA453B</strain>
    </source>
</reference>
<name>A0A9N8ZGW8_9GLOM</name>
<evidence type="ECO:0000256" key="4">
    <source>
        <dbReference type="ARBA" id="ARBA00022840"/>
    </source>
</evidence>
<comment type="caution">
    <text evidence="7">The sequence shown here is derived from an EMBL/GenBank/DDBJ whole genome shotgun (WGS) entry which is preliminary data.</text>
</comment>
<keyword evidence="3" id="KW-0547">Nucleotide-binding</keyword>
<protein>
    <submittedName>
        <fullName evidence="7">1744_t:CDS:1</fullName>
    </submittedName>
</protein>
<evidence type="ECO:0000313" key="7">
    <source>
        <dbReference type="EMBL" id="CAG8493219.1"/>
    </source>
</evidence>
<dbReference type="InterPro" id="IPR023214">
    <property type="entry name" value="HAD_sf"/>
</dbReference>
<dbReference type="GO" id="GO:0006874">
    <property type="term" value="P:intracellular calcium ion homeostasis"/>
    <property type="evidence" value="ECO:0007669"/>
    <property type="project" value="TreeGrafter"/>
</dbReference>
<evidence type="ECO:0000256" key="1">
    <source>
        <dbReference type="ARBA" id="ARBA00004141"/>
    </source>
</evidence>
<sequence length="160" mass="17978">YFKEELILTNLKQAGYITLMCGDGPNVVGALKQAHVELCFLTASLKIAEHQKIQRFKDVYESQLKFTSQFNMPPPPQQLRIYSHILPTTSATNYLRFGMNQLAENLLQDFDDEPPTIKLGDASVVAPFTSKLSNVVAIANIVRQGRYTLVAAIQMYKILV</sequence>
<comment type="subcellular location">
    <subcellularLocation>
        <location evidence="1">Membrane</location>
        <topology evidence="1">Multi-pass membrane protein</topology>
    </subcellularLocation>
</comment>